<accession>A0AAX2ZNN6</accession>
<evidence type="ECO:0000313" key="2">
    <source>
        <dbReference type="Proteomes" id="UP001198983"/>
    </source>
</evidence>
<proteinExistence type="predicted"/>
<dbReference type="AlphaFoldDB" id="A0AAX2ZNN6"/>
<keyword evidence="2" id="KW-1185">Reference proteome</keyword>
<name>A0AAX2ZNN6_9FIRM</name>
<reference evidence="1 2" key="1">
    <citation type="journal article" date="2023" name="Int. J. Syst. Evol. Microbiol.">
        <title>Terrisporobacter hibernicus sp. nov., isolated from bovine faeces in Northern Ireland.</title>
        <authorList>
            <person name="Mitchell M."/>
            <person name="Nguyen S.V."/>
            <person name="Connor M."/>
            <person name="Fairley D.J."/>
            <person name="Donoghue O."/>
            <person name="Marshall H."/>
            <person name="Koolman L."/>
            <person name="McMullan G."/>
            <person name="Schaffer K.E."/>
            <person name="McGrath J.W."/>
            <person name="Fanning S."/>
        </authorList>
    </citation>
    <scope>NUCLEOTIDE SEQUENCE [LARGE SCALE GENOMIC DNA]</scope>
    <source>
        <strain evidence="1 2">MCA3</strain>
    </source>
</reference>
<organism evidence="1 2">
    <name type="scientific">Terrisporobacter hibernicus</name>
    <dbReference type="NCBI Taxonomy" id="2813371"/>
    <lineage>
        <taxon>Bacteria</taxon>
        <taxon>Bacillati</taxon>
        <taxon>Bacillota</taxon>
        <taxon>Clostridia</taxon>
        <taxon>Peptostreptococcales</taxon>
        <taxon>Peptostreptococcaceae</taxon>
        <taxon>Terrisporobacter</taxon>
    </lineage>
</organism>
<protein>
    <submittedName>
        <fullName evidence="1">Uncharacterized protein</fullName>
    </submittedName>
</protein>
<dbReference type="Proteomes" id="UP001198983">
    <property type="component" value="Chromosome"/>
</dbReference>
<dbReference type="RefSeq" id="WP_228417031.1">
    <property type="nucleotide sequence ID" value="NZ_CP081135.1"/>
</dbReference>
<gene>
    <name evidence="1" type="ORF">JW646_06950</name>
</gene>
<dbReference type="KEGG" id="tem:JW646_06950"/>
<sequence length="58" mass="6760">MIEYKYNSREEALEAVKVIMKTRNIDFNMARAMLCNICSNCEKNNICILEENNKGGRE</sequence>
<dbReference type="EMBL" id="CP081135">
    <property type="protein sequence ID" value="UEL49177.1"/>
    <property type="molecule type" value="Genomic_DNA"/>
</dbReference>
<evidence type="ECO:0000313" key="1">
    <source>
        <dbReference type="EMBL" id="UEL49177.1"/>
    </source>
</evidence>